<dbReference type="GO" id="GO:0098542">
    <property type="term" value="P:defense response to other organism"/>
    <property type="evidence" value="ECO:0007669"/>
    <property type="project" value="InterPro"/>
</dbReference>
<feature type="domain" description="Late embryogenesis abundant protein LEA-2 subgroup" evidence="6">
    <location>
        <begin position="105"/>
        <end position="197"/>
    </location>
</feature>
<evidence type="ECO:0000256" key="2">
    <source>
        <dbReference type="ARBA" id="ARBA00022692"/>
    </source>
</evidence>
<keyword evidence="3 5" id="KW-1133">Transmembrane helix</keyword>
<evidence type="ECO:0000256" key="1">
    <source>
        <dbReference type="ARBA" id="ARBA00004167"/>
    </source>
</evidence>
<sequence length="304" mass="32622">MTTGSNGDGGGAGSWYPQRRPHYGYGGGSASFRGCCCCLFLLLTFLALLALAVALVVVLVVKPRKPQFDLNQVSVQYLLVASPTTSPAGVPPGAAYLSLNITLLFTAENPNKVGIRYGATAFDVMYHGVPLGVAAVPGFEQPAHSTRLLQTRVIVDRFNVLQTDAQDLIRDAAINDRVELRITGDVGAKILVLGFSSPRVQPEEPVAEIQAVRRGRAKRVGSRQAAAAAAAAAEAVVRWRWLEWVDLCVDSNFPNLWGLVSSCALGGKFCALTLGGGRWFCELLLLAISSYQCDHGYTFIDRHG</sequence>
<comment type="subcellular location">
    <subcellularLocation>
        <location evidence="1">Membrane</location>
        <topology evidence="1">Single-pass membrane protein</topology>
    </subcellularLocation>
</comment>
<dbReference type="PANTHER" id="PTHR31234">
    <property type="entry name" value="LATE EMBRYOGENESIS ABUNDANT (LEA) HYDROXYPROLINE-RICH GLYCOPROTEIN FAMILY"/>
    <property type="match status" value="1"/>
</dbReference>
<dbReference type="InterPro" id="IPR044839">
    <property type="entry name" value="NDR1-like"/>
</dbReference>
<dbReference type="AlphaFoldDB" id="A0A804RAL7"/>
<keyword evidence="9" id="KW-1267">Proteomics identification</keyword>
<feature type="transmembrane region" description="Helical" evidence="5">
    <location>
        <begin position="30"/>
        <end position="61"/>
    </location>
</feature>
<name>A0A804RAL7_MAIZE</name>
<dbReference type="SUPFAM" id="SSF117070">
    <property type="entry name" value="LEA14-like"/>
    <property type="match status" value="1"/>
</dbReference>
<dbReference type="EnsemblPlants" id="Zm00001eb398130_T001">
    <property type="protein sequence ID" value="Zm00001eb398130_P001"/>
    <property type="gene ID" value="Zm00001eb398130"/>
</dbReference>
<dbReference type="GO" id="GO:0016020">
    <property type="term" value="C:membrane"/>
    <property type="evidence" value="ECO:0007669"/>
    <property type="project" value="UniProtKB-SubCell"/>
</dbReference>
<dbReference type="Pfam" id="PF03168">
    <property type="entry name" value="LEA_2"/>
    <property type="match status" value="1"/>
</dbReference>
<evidence type="ECO:0000313" key="7">
    <source>
        <dbReference type="EnsemblPlants" id="Zm00001eb398130_P001"/>
    </source>
</evidence>
<keyword evidence="2 5" id="KW-0812">Transmembrane</keyword>
<evidence type="ECO:0007829" key="9">
    <source>
        <dbReference type="PeptideAtlas" id="A0A804RAL7"/>
    </source>
</evidence>
<reference evidence="7" key="2">
    <citation type="submission" date="2019-07" db="EMBL/GenBank/DDBJ databases">
        <authorList>
            <person name="Seetharam A."/>
            <person name="Woodhouse M."/>
            <person name="Cannon E."/>
        </authorList>
    </citation>
    <scope>NUCLEOTIDE SEQUENCE [LARGE SCALE GENOMIC DNA]</scope>
    <source>
        <strain evidence="7">cv. B73</strain>
    </source>
</reference>
<evidence type="ECO:0000313" key="8">
    <source>
        <dbReference type="Proteomes" id="UP000007305"/>
    </source>
</evidence>
<evidence type="ECO:0000256" key="3">
    <source>
        <dbReference type="ARBA" id="ARBA00022989"/>
    </source>
</evidence>
<dbReference type="Gene3D" id="2.60.40.1820">
    <property type="match status" value="1"/>
</dbReference>
<accession>A0A804RAL7</accession>
<organism evidence="7 8">
    <name type="scientific">Zea mays</name>
    <name type="common">Maize</name>
    <dbReference type="NCBI Taxonomy" id="4577"/>
    <lineage>
        <taxon>Eukaryota</taxon>
        <taxon>Viridiplantae</taxon>
        <taxon>Streptophyta</taxon>
        <taxon>Embryophyta</taxon>
        <taxon>Tracheophyta</taxon>
        <taxon>Spermatophyta</taxon>
        <taxon>Magnoliopsida</taxon>
        <taxon>Liliopsida</taxon>
        <taxon>Poales</taxon>
        <taxon>Poaceae</taxon>
        <taxon>PACMAD clade</taxon>
        <taxon>Panicoideae</taxon>
        <taxon>Andropogonodae</taxon>
        <taxon>Andropogoneae</taxon>
        <taxon>Tripsacinae</taxon>
        <taxon>Zea</taxon>
    </lineage>
</organism>
<dbReference type="Gramene" id="Zm00001eb398130_T001">
    <property type="protein sequence ID" value="Zm00001eb398130_P001"/>
    <property type="gene ID" value="Zm00001eb398130"/>
</dbReference>
<evidence type="ECO:0000259" key="6">
    <source>
        <dbReference type="Pfam" id="PF03168"/>
    </source>
</evidence>
<evidence type="ECO:0000256" key="5">
    <source>
        <dbReference type="SAM" id="Phobius"/>
    </source>
</evidence>
<evidence type="ECO:0000256" key="4">
    <source>
        <dbReference type="ARBA" id="ARBA00023136"/>
    </source>
</evidence>
<protein>
    <recommendedName>
        <fullName evidence="6">Late embryogenesis abundant protein LEA-2 subgroup domain-containing protein</fullName>
    </recommendedName>
</protein>
<reference evidence="8" key="1">
    <citation type="journal article" date="2009" name="Science">
        <title>The B73 maize genome: complexity, diversity, and dynamics.</title>
        <authorList>
            <person name="Schnable P.S."/>
            <person name="Ware D."/>
            <person name="Fulton R.S."/>
            <person name="Stein J.C."/>
            <person name="Wei F."/>
            <person name="Pasternak S."/>
            <person name="Liang C."/>
            <person name="Zhang J."/>
            <person name="Fulton L."/>
            <person name="Graves T.A."/>
            <person name="Minx P."/>
            <person name="Reily A.D."/>
            <person name="Courtney L."/>
            <person name="Kruchowski S.S."/>
            <person name="Tomlinson C."/>
            <person name="Strong C."/>
            <person name="Delehaunty K."/>
            <person name="Fronick C."/>
            <person name="Courtney B."/>
            <person name="Rock S.M."/>
            <person name="Belter E."/>
            <person name="Du F."/>
            <person name="Kim K."/>
            <person name="Abbott R.M."/>
            <person name="Cotton M."/>
            <person name="Levy A."/>
            <person name="Marchetto P."/>
            <person name="Ochoa K."/>
            <person name="Jackson S.M."/>
            <person name="Gillam B."/>
            <person name="Chen W."/>
            <person name="Yan L."/>
            <person name="Higginbotham J."/>
            <person name="Cardenas M."/>
            <person name="Waligorski J."/>
            <person name="Applebaum E."/>
            <person name="Phelps L."/>
            <person name="Falcone J."/>
            <person name="Kanchi K."/>
            <person name="Thane T."/>
            <person name="Scimone A."/>
            <person name="Thane N."/>
            <person name="Henke J."/>
            <person name="Wang T."/>
            <person name="Ruppert J."/>
            <person name="Shah N."/>
            <person name="Rotter K."/>
            <person name="Hodges J."/>
            <person name="Ingenthron E."/>
            <person name="Cordes M."/>
            <person name="Kohlberg S."/>
            <person name="Sgro J."/>
            <person name="Delgado B."/>
            <person name="Mead K."/>
            <person name="Chinwalla A."/>
            <person name="Leonard S."/>
            <person name="Crouse K."/>
            <person name="Collura K."/>
            <person name="Kudrna D."/>
            <person name="Currie J."/>
            <person name="He R."/>
            <person name="Angelova A."/>
            <person name="Rajasekar S."/>
            <person name="Mueller T."/>
            <person name="Lomeli R."/>
            <person name="Scara G."/>
            <person name="Ko A."/>
            <person name="Delaney K."/>
            <person name="Wissotski M."/>
            <person name="Lopez G."/>
            <person name="Campos D."/>
            <person name="Braidotti M."/>
            <person name="Ashley E."/>
            <person name="Golser W."/>
            <person name="Kim H."/>
            <person name="Lee S."/>
            <person name="Lin J."/>
            <person name="Dujmic Z."/>
            <person name="Kim W."/>
            <person name="Talag J."/>
            <person name="Zuccolo A."/>
            <person name="Fan C."/>
            <person name="Sebastian A."/>
            <person name="Kramer M."/>
            <person name="Spiegel L."/>
            <person name="Nascimento L."/>
            <person name="Zutavern T."/>
            <person name="Miller B."/>
            <person name="Ambroise C."/>
            <person name="Muller S."/>
            <person name="Spooner W."/>
            <person name="Narechania A."/>
            <person name="Ren L."/>
            <person name="Wei S."/>
            <person name="Kumari S."/>
            <person name="Faga B."/>
            <person name="Levy M.J."/>
            <person name="McMahan L."/>
            <person name="Van Buren P."/>
            <person name="Vaughn M.W."/>
            <person name="Ying K."/>
            <person name="Yeh C.-T."/>
            <person name="Emrich S.J."/>
            <person name="Jia Y."/>
            <person name="Kalyanaraman A."/>
            <person name="Hsia A.-P."/>
            <person name="Barbazuk W.B."/>
            <person name="Baucom R.S."/>
            <person name="Brutnell T.P."/>
            <person name="Carpita N.C."/>
            <person name="Chaparro C."/>
            <person name="Chia J.-M."/>
            <person name="Deragon J.-M."/>
            <person name="Estill J.C."/>
            <person name="Fu Y."/>
            <person name="Jeddeloh J.A."/>
            <person name="Han Y."/>
            <person name="Lee H."/>
            <person name="Li P."/>
            <person name="Lisch D.R."/>
            <person name="Liu S."/>
            <person name="Liu Z."/>
            <person name="Nagel D.H."/>
            <person name="McCann M.C."/>
            <person name="SanMiguel P."/>
            <person name="Myers A.M."/>
            <person name="Nettleton D."/>
            <person name="Nguyen J."/>
            <person name="Penning B.W."/>
            <person name="Ponnala L."/>
            <person name="Schneider K.L."/>
            <person name="Schwartz D.C."/>
            <person name="Sharma A."/>
            <person name="Soderlund C."/>
            <person name="Springer N.M."/>
            <person name="Sun Q."/>
            <person name="Wang H."/>
            <person name="Waterman M."/>
            <person name="Westerman R."/>
            <person name="Wolfgruber T.K."/>
            <person name="Yang L."/>
            <person name="Yu Y."/>
            <person name="Zhang L."/>
            <person name="Zhou S."/>
            <person name="Zhu Q."/>
            <person name="Bennetzen J.L."/>
            <person name="Dawe R.K."/>
            <person name="Jiang J."/>
            <person name="Jiang N."/>
            <person name="Presting G.G."/>
            <person name="Wessler S.R."/>
            <person name="Aluru S."/>
            <person name="Martienssen R.A."/>
            <person name="Clifton S.W."/>
            <person name="McCombie W.R."/>
            <person name="Wing R.A."/>
            <person name="Wilson R.K."/>
        </authorList>
    </citation>
    <scope>NUCLEOTIDE SEQUENCE [LARGE SCALE GENOMIC DNA]</scope>
    <source>
        <strain evidence="8">cv. B73</strain>
    </source>
</reference>
<keyword evidence="4 5" id="KW-0472">Membrane</keyword>
<dbReference type="Proteomes" id="UP000007305">
    <property type="component" value="Chromosome 9"/>
</dbReference>
<dbReference type="PANTHER" id="PTHR31234:SF8">
    <property type="entry name" value="EXPRESSED PROTEIN"/>
    <property type="match status" value="1"/>
</dbReference>
<dbReference type="FunFam" id="2.60.40.1820:FF:000004">
    <property type="entry name" value="Harpin-induced protein"/>
    <property type="match status" value="1"/>
</dbReference>
<reference evidence="7" key="3">
    <citation type="submission" date="2021-05" db="UniProtKB">
        <authorList>
            <consortium name="EnsemblPlants"/>
        </authorList>
    </citation>
    <scope>IDENTIFICATION</scope>
    <source>
        <strain evidence="7">cv. B73</strain>
    </source>
</reference>
<proteinExistence type="evidence at protein level"/>
<keyword evidence="8" id="KW-1185">Reference proteome</keyword>
<dbReference type="InterPro" id="IPR004864">
    <property type="entry name" value="LEA_2"/>
</dbReference>